<comment type="caution">
    <text evidence="1">The sequence shown here is derived from an EMBL/GenBank/DDBJ whole genome shotgun (WGS) entry which is preliminary data.</text>
</comment>
<dbReference type="RefSeq" id="XP_040779301.1">
    <property type="nucleotide sequence ID" value="XM_040925422.1"/>
</dbReference>
<evidence type="ECO:0000313" key="2">
    <source>
        <dbReference type="Proteomes" id="UP000803844"/>
    </source>
</evidence>
<dbReference type="EMBL" id="MU032345">
    <property type="protein sequence ID" value="KAF3768340.1"/>
    <property type="molecule type" value="Genomic_DNA"/>
</dbReference>
<sequence>MNIATIKIIFAEKAVDQGNTHPAYKDNEIITRLLSMPARDVHVYIGADTDIKDHVKIFLNDECALRGLLIQSRGVTVQKCKNCREEWHERGMLYGCFIVPGKEELGCGACNFFENVGIVEEKNCDGRIGR</sequence>
<gene>
    <name evidence="1" type="ORF">M406DRAFT_71393</name>
</gene>
<dbReference type="AlphaFoldDB" id="A0A9P4Y8D6"/>
<name>A0A9P4Y8D6_CRYP1</name>
<accession>A0A9P4Y8D6</accession>
<protein>
    <submittedName>
        <fullName evidence="1">Uncharacterized protein</fullName>
    </submittedName>
</protein>
<evidence type="ECO:0000313" key="1">
    <source>
        <dbReference type="EMBL" id="KAF3768340.1"/>
    </source>
</evidence>
<reference evidence="1" key="1">
    <citation type="journal article" date="2020" name="Phytopathology">
        <title>Genome sequence of the chestnut blight fungus Cryphonectria parasitica EP155: A fundamental resource for an archetypical invasive plant pathogen.</title>
        <authorList>
            <person name="Crouch J.A."/>
            <person name="Dawe A."/>
            <person name="Aerts A."/>
            <person name="Barry K."/>
            <person name="Churchill A.C.L."/>
            <person name="Grimwood J."/>
            <person name="Hillman B."/>
            <person name="Milgroom M.G."/>
            <person name="Pangilinan J."/>
            <person name="Smith M."/>
            <person name="Salamov A."/>
            <person name="Schmutz J."/>
            <person name="Yadav J."/>
            <person name="Grigoriev I.V."/>
            <person name="Nuss D."/>
        </authorList>
    </citation>
    <scope>NUCLEOTIDE SEQUENCE</scope>
    <source>
        <strain evidence="1">EP155</strain>
    </source>
</reference>
<proteinExistence type="predicted"/>
<dbReference type="GeneID" id="63842551"/>
<dbReference type="Proteomes" id="UP000803844">
    <property type="component" value="Unassembled WGS sequence"/>
</dbReference>
<keyword evidence="2" id="KW-1185">Reference proteome</keyword>
<organism evidence="1 2">
    <name type="scientific">Cryphonectria parasitica (strain ATCC 38755 / EP155)</name>
    <dbReference type="NCBI Taxonomy" id="660469"/>
    <lineage>
        <taxon>Eukaryota</taxon>
        <taxon>Fungi</taxon>
        <taxon>Dikarya</taxon>
        <taxon>Ascomycota</taxon>
        <taxon>Pezizomycotina</taxon>
        <taxon>Sordariomycetes</taxon>
        <taxon>Sordariomycetidae</taxon>
        <taxon>Diaporthales</taxon>
        <taxon>Cryphonectriaceae</taxon>
        <taxon>Cryphonectria-Endothia species complex</taxon>
        <taxon>Cryphonectria</taxon>
    </lineage>
</organism>